<organism evidence="3 4">
    <name type="scientific">Fimbriiglobus ruber</name>
    <dbReference type="NCBI Taxonomy" id="1908690"/>
    <lineage>
        <taxon>Bacteria</taxon>
        <taxon>Pseudomonadati</taxon>
        <taxon>Planctomycetota</taxon>
        <taxon>Planctomycetia</taxon>
        <taxon>Gemmatales</taxon>
        <taxon>Gemmataceae</taxon>
        <taxon>Fimbriiglobus</taxon>
    </lineage>
</organism>
<name>A0A225DKZ4_9BACT</name>
<comment type="caution">
    <text evidence="3">The sequence shown here is derived from an EMBL/GenBank/DDBJ whole genome shotgun (WGS) entry which is preliminary data.</text>
</comment>
<feature type="domain" description="Pyrrolo-quinoline quinone repeat" evidence="2">
    <location>
        <begin position="151"/>
        <end position="279"/>
    </location>
</feature>
<gene>
    <name evidence="3" type="ORF">FRUB_06959</name>
</gene>
<dbReference type="Pfam" id="PF13360">
    <property type="entry name" value="PQQ_2"/>
    <property type="match status" value="1"/>
</dbReference>
<dbReference type="AlphaFoldDB" id="A0A225DKZ4"/>
<dbReference type="Proteomes" id="UP000214646">
    <property type="component" value="Unassembled WGS sequence"/>
</dbReference>
<dbReference type="SUPFAM" id="SSF50998">
    <property type="entry name" value="Quinoprotein alcohol dehydrogenase-like"/>
    <property type="match status" value="2"/>
</dbReference>
<accession>A0A225DKZ4</accession>
<dbReference type="PANTHER" id="PTHR19879">
    <property type="entry name" value="TRANSCRIPTION INITIATION FACTOR TFIID"/>
    <property type="match status" value="1"/>
</dbReference>
<dbReference type="Gene3D" id="2.130.10.10">
    <property type="entry name" value="YVTN repeat-like/Quinoprotein amine dehydrogenase"/>
    <property type="match status" value="3"/>
</dbReference>
<dbReference type="SUPFAM" id="SSF51004">
    <property type="entry name" value="C-terminal (heme d1) domain of cytochrome cd1-nitrite reductase"/>
    <property type="match status" value="1"/>
</dbReference>
<dbReference type="OrthoDB" id="244694at2"/>
<dbReference type="InterPro" id="IPR002372">
    <property type="entry name" value="PQQ_rpt_dom"/>
</dbReference>
<dbReference type="EMBL" id="NIDE01000014">
    <property type="protein sequence ID" value="OWK37839.1"/>
    <property type="molecule type" value="Genomic_DNA"/>
</dbReference>
<evidence type="ECO:0000313" key="3">
    <source>
        <dbReference type="EMBL" id="OWK37839.1"/>
    </source>
</evidence>
<dbReference type="PANTHER" id="PTHR19879:SF9">
    <property type="entry name" value="TRANSCRIPTION INITIATION FACTOR TFIID SUBUNIT 5"/>
    <property type="match status" value="1"/>
</dbReference>
<dbReference type="InterPro" id="IPR011048">
    <property type="entry name" value="Haem_d1_sf"/>
</dbReference>
<dbReference type="InterPro" id="IPR011047">
    <property type="entry name" value="Quinoprotein_ADH-like_sf"/>
</dbReference>
<feature type="region of interest" description="Disordered" evidence="1">
    <location>
        <begin position="30"/>
        <end position="55"/>
    </location>
</feature>
<evidence type="ECO:0000256" key="1">
    <source>
        <dbReference type="SAM" id="MobiDB-lite"/>
    </source>
</evidence>
<protein>
    <submittedName>
        <fullName evidence="3">High-affnity carbon uptake protein Hat/HatR</fullName>
    </submittedName>
</protein>
<keyword evidence="4" id="KW-1185">Reference proteome</keyword>
<dbReference type="InterPro" id="IPR015943">
    <property type="entry name" value="WD40/YVTN_repeat-like_dom_sf"/>
</dbReference>
<evidence type="ECO:0000313" key="4">
    <source>
        <dbReference type="Proteomes" id="UP000214646"/>
    </source>
</evidence>
<evidence type="ECO:0000259" key="2">
    <source>
        <dbReference type="Pfam" id="PF13360"/>
    </source>
</evidence>
<dbReference type="RefSeq" id="WP_088257679.1">
    <property type="nucleotide sequence ID" value="NZ_NIDE01000014.1"/>
</dbReference>
<sequence length="903" mass="99329">MSAARTRLVVCCLLPGIALVGLTRERPDLRGRSADTADPRIAVAPPPRPAPEEHPLPAGAIIRFGTTRFEACGCVIDLTFAADGAWLIGCGEFAEARIWDARTGGLVRRFGGDDLAQCVRVGITPDNRTLSVVAWAWSSESTSVPQYPRVTIRRYDVMTGREVARIPLPDLKSGQIHAAFSPDGTAVYAGCENTPLFKYDLATGRPLWNYQPNPTTLLRGVVVSPDGRVVALTTHGPDAGLRLLDTKTGTMRFAVPGREGGPGIPAFSPDSQSIAVGTTVPGKGVAVWSLYPLAVRRLFDINSSVFHAPLFSPDGKTVALWGRSTKNLDERNVPPVNSIHLFDPETGSSRLPRPEGFSPQWDRWESRIPPVVFSPDGKTVVVGGERVALYDTASGQTSAPPSWENGQEADRYPSFTKDDLQVRVIEFDRGEIVTRDAISGQVISRAPKTDNYLTKLYGSDRDFTIRSADGRVAVNRLTESSPKQHVIHVRDATTGREIARVPTSDPREQAVALSPNGKQLCTADWSTLRVYDVFTKKMLENLGPGPSRSPKWKGLELLCHDSMDGRYLAVITEQFTERSWSGTILDTATWQSVRHFRTEPAAHFRWTDGSRFVIQTLKPQDRSPIANREVIHQIADWEVVYGCLSSRQVSLAWRLHPTISPNGRMMAAWGEQDKDGSYPLRIYETESGRERHRFVCYEPGVELNFLPRDRYLLSRHPGIPHVLWDLRGDRTEPQERPDAAGLARAWADLTSDDAVAAFRAVRLLAQFPDLSLPLLRAKLPPVAPPDPVVVGRLVADLDADDFLKRERAGKELERLGRLVIPALQKAATHSESPEVARRAHELVHRIGNQPPGNAQPVVTRALEVVEWADAPDAAKLLAHWAGGAAGARLTEEAKTALARLAVK</sequence>
<reference evidence="4" key="1">
    <citation type="submission" date="2017-06" db="EMBL/GenBank/DDBJ databases">
        <title>Genome analysis of Fimbriiglobus ruber SP5, the first member of the order Planctomycetales with confirmed chitinolytic capability.</title>
        <authorList>
            <person name="Ravin N.V."/>
            <person name="Rakitin A.L."/>
            <person name="Ivanova A.A."/>
            <person name="Beletsky A.V."/>
            <person name="Kulichevskaya I.S."/>
            <person name="Mardanov A.V."/>
            <person name="Dedysh S.N."/>
        </authorList>
    </citation>
    <scope>NUCLEOTIDE SEQUENCE [LARGE SCALE GENOMIC DNA]</scope>
    <source>
        <strain evidence="4">SP5</strain>
    </source>
</reference>
<proteinExistence type="predicted"/>